<dbReference type="GO" id="GO:0000139">
    <property type="term" value="C:Golgi membrane"/>
    <property type="evidence" value="ECO:0007669"/>
    <property type="project" value="UniProtKB-SubCell"/>
</dbReference>
<evidence type="ECO:0000256" key="9">
    <source>
        <dbReference type="ARBA" id="ARBA00023136"/>
    </source>
</evidence>
<gene>
    <name evidence="11" type="ORF">MSPICULIGERA_LOCUS7404</name>
</gene>
<dbReference type="Proteomes" id="UP001177023">
    <property type="component" value="Unassembled WGS sequence"/>
</dbReference>
<name>A0AA36FVZ2_9BILA</name>
<evidence type="ECO:0000313" key="12">
    <source>
        <dbReference type="Proteomes" id="UP001177023"/>
    </source>
</evidence>
<dbReference type="Pfam" id="PF01762">
    <property type="entry name" value="Galactosyl_T"/>
    <property type="match status" value="1"/>
</dbReference>
<dbReference type="PANTHER" id="PTHR11214">
    <property type="entry name" value="BETA-1,3-N-ACETYLGLUCOSAMINYLTRANSFERASE"/>
    <property type="match status" value="1"/>
</dbReference>
<dbReference type="InterPro" id="IPR002659">
    <property type="entry name" value="Glyco_trans_31"/>
</dbReference>
<keyword evidence="12" id="KW-1185">Reference proteome</keyword>
<dbReference type="EC" id="2.4.1.-" evidence="10"/>
<comment type="caution">
    <text evidence="11">The sequence shown here is derived from an EMBL/GenBank/DDBJ whole genome shotgun (WGS) entry which is preliminary data.</text>
</comment>
<dbReference type="AlphaFoldDB" id="A0AA36FVZ2"/>
<evidence type="ECO:0000313" key="11">
    <source>
        <dbReference type="EMBL" id="CAJ0568899.1"/>
    </source>
</evidence>
<accession>A0AA36FVZ2</accession>
<proteinExistence type="inferred from homology"/>
<evidence type="ECO:0000256" key="5">
    <source>
        <dbReference type="ARBA" id="ARBA00022692"/>
    </source>
</evidence>
<keyword evidence="6 10" id="KW-0735">Signal-anchor</keyword>
<dbReference type="PANTHER" id="PTHR11214:SF378">
    <property type="entry name" value="BETA-1,3-GALACTOSYLTRANSFERASE 4"/>
    <property type="match status" value="1"/>
</dbReference>
<organism evidence="11 12">
    <name type="scientific">Mesorhabditis spiculigera</name>
    <dbReference type="NCBI Taxonomy" id="96644"/>
    <lineage>
        <taxon>Eukaryota</taxon>
        <taxon>Metazoa</taxon>
        <taxon>Ecdysozoa</taxon>
        <taxon>Nematoda</taxon>
        <taxon>Chromadorea</taxon>
        <taxon>Rhabditida</taxon>
        <taxon>Rhabditina</taxon>
        <taxon>Rhabditomorpha</taxon>
        <taxon>Rhabditoidea</taxon>
        <taxon>Rhabditidae</taxon>
        <taxon>Mesorhabditinae</taxon>
        <taxon>Mesorhabditis</taxon>
    </lineage>
</organism>
<comment type="subcellular location">
    <subcellularLocation>
        <location evidence="1 10">Golgi apparatus membrane</location>
        <topology evidence="1 10">Single-pass type II membrane protein</topology>
    </subcellularLocation>
</comment>
<comment type="similarity">
    <text evidence="2 10">Belongs to the glycosyltransferase 31 family.</text>
</comment>
<dbReference type="GO" id="GO:0016758">
    <property type="term" value="F:hexosyltransferase activity"/>
    <property type="evidence" value="ECO:0007669"/>
    <property type="project" value="InterPro"/>
</dbReference>
<evidence type="ECO:0000256" key="3">
    <source>
        <dbReference type="ARBA" id="ARBA00022676"/>
    </source>
</evidence>
<protein>
    <recommendedName>
        <fullName evidence="10">Hexosyltransferase</fullName>
        <ecNumber evidence="10">2.4.1.-</ecNumber>
    </recommendedName>
</protein>
<dbReference type="Gene3D" id="3.90.550.50">
    <property type="match status" value="1"/>
</dbReference>
<feature type="non-terminal residue" evidence="11">
    <location>
        <position position="354"/>
    </location>
</feature>
<feature type="transmembrane region" description="Helical" evidence="10">
    <location>
        <begin position="7"/>
        <end position="26"/>
    </location>
</feature>
<evidence type="ECO:0000256" key="2">
    <source>
        <dbReference type="ARBA" id="ARBA00008661"/>
    </source>
</evidence>
<evidence type="ECO:0000256" key="10">
    <source>
        <dbReference type="RuleBase" id="RU363063"/>
    </source>
</evidence>
<evidence type="ECO:0000256" key="6">
    <source>
        <dbReference type="ARBA" id="ARBA00022968"/>
    </source>
</evidence>
<keyword evidence="4" id="KW-0808">Transferase</keyword>
<evidence type="ECO:0000256" key="8">
    <source>
        <dbReference type="ARBA" id="ARBA00023034"/>
    </source>
</evidence>
<evidence type="ECO:0000256" key="7">
    <source>
        <dbReference type="ARBA" id="ARBA00022989"/>
    </source>
</evidence>
<evidence type="ECO:0000256" key="1">
    <source>
        <dbReference type="ARBA" id="ARBA00004323"/>
    </source>
</evidence>
<dbReference type="EMBL" id="CATQJA010001853">
    <property type="protein sequence ID" value="CAJ0568899.1"/>
    <property type="molecule type" value="Genomic_DNA"/>
</dbReference>
<sequence length="354" mass="40989">MGGRPCYRTQLLIYLFLVLIILHLYLRQDTCENQLQRSFLSLPVFETTSEDFSVPSTSVKTIEETPFSIKFKNANFKSTYRILPEATNCSSALLLAVVLSQAKHFKIRETIRETWGRVETKMEPNLKVLFIIGRGRPEENMLIYEEAEEYGDILVISSPDTYRNLVHKSLALFYYHQTYCPTRYLLKIDDDVLFDFSRFFHFQAKGKIPENPPAIFGKLWRRSKPFRNPKHRWYISPRHFDHKFLPSFCGGPSYILTRGAVAQLLNSTRNVPFIYNVEDVLLTGILAEAAGVKRIDMPRSVHPNDRLLKPNPYGIKCDMDGVPYLFAVHGRKTPATIRSGWEKLSSLNCTYKYP</sequence>
<keyword evidence="7 10" id="KW-1133">Transmembrane helix</keyword>
<reference evidence="11" key="1">
    <citation type="submission" date="2023-06" db="EMBL/GenBank/DDBJ databases">
        <authorList>
            <person name="Delattre M."/>
        </authorList>
    </citation>
    <scope>NUCLEOTIDE SEQUENCE</scope>
    <source>
        <strain evidence="11">AF72</strain>
    </source>
</reference>
<dbReference type="GO" id="GO:0006493">
    <property type="term" value="P:protein O-linked glycosylation"/>
    <property type="evidence" value="ECO:0007669"/>
    <property type="project" value="TreeGrafter"/>
</dbReference>
<keyword evidence="9 10" id="KW-0472">Membrane</keyword>
<evidence type="ECO:0000256" key="4">
    <source>
        <dbReference type="ARBA" id="ARBA00022679"/>
    </source>
</evidence>
<keyword evidence="5 10" id="KW-0812">Transmembrane</keyword>
<keyword evidence="8 10" id="KW-0333">Golgi apparatus</keyword>
<keyword evidence="3 10" id="KW-0328">Glycosyltransferase</keyword>